<proteinExistence type="predicted"/>
<evidence type="ECO:0000313" key="6">
    <source>
        <dbReference type="EMBL" id="KDN22854.1"/>
    </source>
</evidence>
<dbReference type="SUPFAM" id="SSF46689">
    <property type="entry name" value="Homeodomain-like"/>
    <property type="match status" value="1"/>
</dbReference>
<dbReference type="EMBL" id="JMQI01000014">
    <property type="protein sequence ID" value="KDN22854.1"/>
    <property type="molecule type" value="Genomic_DNA"/>
</dbReference>
<evidence type="ECO:0000313" key="7">
    <source>
        <dbReference type="Proteomes" id="UP000027345"/>
    </source>
</evidence>
<keyword evidence="2 4" id="KW-0238">DNA-binding</keyword>
<dbReference type="AlphaFoldDB" id="A0A066UFB9"/>
<dbReference type="OrthoDB" id="4371863at2"/>
<dbReference type="InterPro" id="IPR050109">
    <property type="entry name" value="HTH-type_TetR-like_transc_reg"/>
</dbReference>
<dbReference type="InterPro" id="IPR040611">
    <property type="entry name" value="AlkX_C"/>
</dbReference>
<dbReference type="PANTHER" id="PTHR30055:SF234">
    <property type="entry name" value="HTH-TYPE TRANSCRIPTIONAL REGULATOR BETI"/>
    <property type="match status" value="1"/>
</dbReference>
<evidence type="ECO:0000256" key="3">
    <source>
        <dbReference type="ARBA" id="ARBA00023163"/>
    </source>
</evidence>
<keyword evidence="7" id="KW-1185">Reference proteome</keyword>
<dbReference type="InterPro" id="IPR001647">
    <property type="entry name" value="HTH_TetR"/>
</dbReference>
<dbReference type="Pfam" id="PF00440">
    <property type="entry name" value="TetR_N"/>
    <property type="match status" value="1"/>
</dbReference>
<dbReference type="eggNOG" id="COG1309">
    <property type="taxonomic scope" value="Bacteria"/>
</dbReference>
<evidence type="ECO:0000259" key="5">
    <source>
        <dbReference type="PROSITE" id="PS50977"/>
    </source>
</evidence>
<organism evidence="6 7">
    <name type="scientific">Amycolatopsis rifamycinica</name>
    <dbReference type="NCBI Taxonomy" id="287986"/>
    <lineage>
        <taxon>Bacteria</taxon>
        <taxon>Bacillati</taxon>
        <taxon>Actinomycetota</taxon>
        <taxon>Actinomycetes</taxon>
        <taxon>Pseudonocardiales</taxon>
        <taxon>Pseudonocardiaceae</taxon>
        <taxon>Amycolatopsis</taxon>
    </lineage>
</organism>
<evidence type="ECO:0000256" key="1">
    <source>
        <dbReference type="ARBA" id="ARBA00023015"/>
    </source>
</evidence>
<evidence type="ECO:0000256" key="2">
    <source>
        <dbReference type="ARBA" id="ARBA00023125"/>
    </source>
</evidence>
<reference evidence="6 7" key="1">
    <citation type="submission" date="2014-05" db="EMBL/GenBank/DDBJ databases">
        <title>Draft genome sequence of Amycolatopsis rifamycinica DSM 46095.</title>
        <authorList>
            <person name="Lal R."/>
            <person name="Saxena A."/>
            <person name="Kumari R."/>
            <person name="Mukherjee U."/>
            <person name="Singh P."/>
            <person name="Sangwan N."/>
            <person name="Mahato N.K."/>
        </authorList>
    </citation>
    <scope>NUCLEOTIDE SEQUENCE [LARGE SCALE GENOMIC DNA]</scope>
    <source>
        <strain evidence="6 7">DSM 46095</strain>
    </source>
</reference>
<dbReference type="GO" id="GO:0000976">
    <property type="term" value="F:transcription cis-regulatory region binding"/>
    <property type="evidence" value="ECO:0007669"/>
    <property type="project" value="TreeGrafter"/>
</dbReference>
<dbReference type="Pfam" id="PF18556">
    <property type="entry name" value="TetR_C_35"/>
    <property type="match status" value="1"/>
</dbReference>
<dbReference type="Gene3D" id="1.10.357.10">
    <property type="entry name" value="Tetracycline Repressor, domain 2"/>
    <property type="match status" value="1"/>
</dbReference>
<accession>A0A066UFB9</accession>
<name>A0A066UFB9_9PSEU</name>
<dbReference type="PROSITE" id="PS50977">
    <property type="entry name" value="HTH_TETR_2"/>
    <property type="match status" value="1"/>
</dbReference>
<feature type="domain" description="HTH tetR-type" evidence="5">
    <location>
        <begin position="10"/>
        <end position="70"/>
    </location>
</feature>
<comment type="caution">
    <text evidence="6">The sequence shown here is derived from an EMBL/GenBank/DDBJ whole genome shotgun (WGS) entry which is preliminary data.</text>
</comment>
<keyword evidence="3" id="KW-0804">Transcription</keyword>
<feature type="DNA-binding region" description="H-T-H motif" evidence="4">
    <location>
        <begin position="33"/>
        <end position="52"/>
    </location>
</feature>
<dbReference type="GO" id="GO:0003700">
    <property type="term" value="F:DNA-binding transcription factor activity"/>
    <property type="evidence" value="ECO:0007669"/>
    <property type="project" value="TreeGrafter"/>
</dbReference>
<dbReference type="RefSeq" id="WP_043777571.1">
    <property type="nucleotide sequence ID" value="NZ_JMQI01000014.1"/>
</dbReference>
<protein>
    <submittedName>
        <fullName evidence="6">TetR family transcriptional regulator</fullName>
    </submittedName>
</protein>
<dbReference type="PANTHER" id="PTHR30055">
    <property type="entry name" value="HTH-TYPE TRANSCRIPTIONAL REGULATOR RUTR"/>
    <property type="match status" value="1"/>
</dbReference>
<dbReference type="PRINTS" id="PR00455">
    <property type="entry name" value="HTHTETR"/>
</dbReference>
<gene>
    <name evidence="6" type="ORF">DV20_07400</name>
</gene>
<evidence type="ECO:0000256" key="4">
    <source>
        <dbReference type="PROSITE-ProRule" id="PRU00335"/>
    </source>
</evidence>
<sequence length="196" mass="20979">MKAVTRPVPVRTRDRLLDAAADLIAVDGWAAVTMGKLAAHVGVSRQTVYNELGSKAELAEALVLRETERFAERVTEVVAAHPGRPVDGITAAFRQTLEAARANPLILIALGCPTGGRDDFLPLLTTRPEGVLERSVDAVAALLARCYPEVGLTLSEWRVAVEAFVRLLLSHLVQPSGSAAHASGQMRWVIGRMLGA</sequence>
<keyword evidence="1" id="KW-0805">Transcription regulation</keyword>
<dbReference type="STRING" id="287986.DV20_07400"/>
<dbReference type="InterPro" id="IPR009057">
    <property type="entry name" value="Homeodomain-like_sf"/>
</dbReference>
<dbReference type="Proteomes" id="UP000027345">
    <property type="component" value="Unassembled WGS sequence"/>
</dbReference>